<dbReference type="AlphaFoldDB" id="A0A936NEM8"/>
<organism evidence="1 2">
    <name type="scientific">Candidatus Neomicrothrix subdominans</name>
    <dbReference type="NCBI Taxonomy" id="2954438"/>
    <lineage>
        <taxon>Bacteria</taxon>
        <taxon>Bacillati</taxon>
        <taxon>Actinomycetota</taxon>
        <taxon>Acidimicrobiia</taxon>
        <taxon>Acidimicrobiales</taxon>
        <taxon>Microthrixaceae</taxon>
        <taxon>Candidatus Neomicrothrix</taxon>
    </lineage>
</organism>
<gene>
    <name evidence="1" type="ORF">IPN02_19265</name>
</gene>
<proteinExistence type="predicted"/>
<comment type="caution">
    <text evidence="1">The sequence shown here is derived from an EMBL/GenBank/DDBJ whole genome shotgun (WGS) entry which is preliminary data.</text>
</comment>
<name>A0A936NEM8_9ACTN</name>
<reference evidence="1 2" key="1">
    <citation type="submission" date="2020-10" db="EMBL/GenBank/DDBJ databases">
        <title>Connecting structure to function with the recovery of over 1000 high-quality activated sludge metagenome-assembled genomes encoding full-length rRNA genes using long-read sequencing.</title>
        <authorList>
            <person name="Singleton C.M."/>
            <person name="Petriglieri F."/>
            <person name="Kristensen J.M."/>
            <person name="Kirkegaard R.H."/>
            <person name="Michaelsen T.Y."/>
            <person name="Andersen M.H."/>
            <person name="Karst S.M."/>
            <person name="Dueholm M.S."/>
            <person name="Nielsen P.H."/>
            <person name="Albertsen M."/>
        </authorList>
    </citation>
    <scope>NUCLEOTIDE SEQUENCE [LARGE SCALE GENOMIC DNA]</scope>
    <source>
        <strain evidence="1">Lyne_18-Q3-R50-59_MAXAC.006</strain>
    </source>
</reference>
<dbReference type="EMBL" id="JADJZA010000011">
    <property type="protein sequence ID" value="MBK9298925.1"/>
    <property type="molecule type" value="Genomic_DNA"/>
</dbReference>
<sequence>MATVPGSVQRSFRLSRSTSSLLDQVAKSTNESRNALADRLLGQALRTERHPLIRFRTGAAGRNEPYLVGTRLKVRQVMETVRGHDADIDQTASSLGIASATVRAAVAYYAEFTEEVDADADWSAEVEADERHRWEREQAAIA</sequence>
<protein>
    <submittedName>
        <fullName evidence="1">Uncharacterized protein</fullName>
    </submittedName>
</protein>
<evidence type="ECO:0000313" key="2">
    <source>
        <dbReference type="Proteomes" id="UP000727993"/>
    </source>
</evidence>
<evidence type="ECO:0000313" key="1">
    <source>
        <dbReference type="EMBL" id="MBK9298925.1"/>
    </source>
</evidence>
<dbReference type="InterPro" id="IPR036388">
    <property type="entry name" value="WH-like_DNA-bd_sf"/>
</dbReference>
<accession>A0A936NEM8</accession>
<dbReference type="Gene3D" id="1.10.10.10">
    <property type="entry name" value="Winged helix-like DNA-binding domain superfamily/Winged helix DNA-binding domain"/>
    <property type="match status" value="1"/>
</dbReference>
<dbReference type="Proteomes" id="UP000727993">
    <property type="component" value="Unassembled WGS sequence"/>
</dbReference>